<keyword evidence="3" id="KW-1185">Reference proteome</keyword>
<evidence type="ECO:0008006" key="4">
    <source>
        <dbReference type="Google" id="ProtNLM"/>
    </source>
</evidence>
<reference evidence="2 3" key="1">
    <citation type="submission" date="2024-04" db="EMBL/GenBank/DDBJ databases">
        <title>Dissimilatory iodate-reducing microorganisms contribute to the enrichment of iodine in groundwater.</title>
        <authorList>
            <person name="Jiang Z."/>
        </authorList>
    </citation>
    <scope>NUCLEOTIDE SEQUENCE [LARGE SCALE GENOMIC DNA]</scope>
    <source>
        <strain evidence="2 3">NCP973</strain>
    </source>
</reference>
<dbReference type="EMBL" id="CP151406">
    <property type="protein sequence ID" value="WZJ22475.1"/>
    <property type="molecule type" value="Genomic_DNA"/>
</dbReference>
<dbReference type="Proteomes" id="UP001479520">
    <property type="component" value="Chromosome"/>
</dbReference>
<name>A0ABZ2XIU4_9RHOO</name>
<protein>
    <recommendedName>
        <fullName evidence="4">Flagellar assembly protein FliH/Type III secretion system HrpE domain-containing protein</fullName>
    </recommendedName>
</protein>
<evidence type="ECO:0000256" key="1">
    <source>
        <dbReference type="SAM" id="MobiDB-lite"/>
    </source>
</evidence>
<evidence type="ECO:0000313" key="2">
    <source>
        <dbReference type="EMBL" id="WZJ22475.1"/>
    </source>
</evidence>
<evidence type="ECO:0000313" key="3">
    <source>
        <dbReference type="Proteomes" id="UP001479520"/>
    </source>
</evidence>
<accession>A0ABZ2XIU4</accession>
<proteinExistence type="predicted"/>
<gene>
    <name evidence="2" type="ORF">AADV58_04820</name>
</gene>
<feature type="compositionally biased region" description="Basic and acidic residues" evidence="1">
    <location>
        <begin position="35"/>
        <end position="53"/>
    </location>
</feature>
<organism evidence="2 3">
    <name type="scientific">Azonexus hydrophilus</name>
    <dbReference type="NCBI Taxonomy" id="418702"/>
    <lineage>
        <taxon>Bacteria</taxon>
        <taxon>Pseudomonadati</taxon>
        <taxon>Pseudomonadota</taxon>
        <taxon>Betaproteobacteria</taxon>
        <taxon>Rhodocyclales</taxon>
        <taxon>Azonexaceae</taxon>
        <taxon>Azonexus</taxon>
    </lineage>
</organism>
<sequence length="169" mass="17994">MKIGTDYAGAAIGLGGSAPTGAAGDFSAAMADARAAQEEAARGEAKRTPTEAERVEAAREARANLVKELVDFLEKPLEVHLREAVMKEMGLTEADLAAMPPTERLATEAMITQKVRERLLERKDEGEQSAMDQPLRPGNEVVAVPDVQFSAERLATIMANSMAMAAGKL</sequence>
<dbReference type="RefSeq" id="WP_341744207.1">
    <property type="nucleotide sequence ID" value="NZ_CP151406.1"/>
</dbReference>
<feature type="region of interest" description="Disordered" evidence="1">
    <location>
        <begin position="32"/>
        <end position="53"/>
    </location>
</feature>